<keyword evidence="5" id="KW-0378">Hydrolase</keyword>
<comment type="function">
    <text evidence="10">Endoglycosidase which is a cell surface and extracellular matrix-degrading enzyme. Cleaves heparan sulfate proteoglycans (HSPGs) into heparan sulfate side chains and core proteoglycans.</text>
</comment>
<evidence type="ECO:0000256" key="2">
    <source>
        <dbReference type="ARBA" id="ARBA00009800"/>
    </source>
</evidence>
<dbReference type="EMBL" id="WRXP01002276">
    <property type="protein sequence ID" value="KAF1001845.1"/>
    <property type="molecule type" value="Genomic_DNA"/>
</dbReference>
<evidence type="ECO:0008006" key="14">
    <source>
        <dbReference type="Google" id="ProtNLM"/>
    </source>
</evidence>
<dbReference type="InterPro" id="IPR005199">
    <property type="entry name" value="Glyco_hydro_79"/>
</dbReference>
<organism evidence="12 13">
    <name type="scientific">Apium graveolens</name>
    <name type="common">Celery</name>
    <dbReference type="NCBI Taxonomy" id="4045"/>
    <lineage>
        <taxon>Eukaryota</taxon>
        <taxon>Viridiplantae</taxon>
        <taxon>Streptophyta</taxon>
        <taxon>Embryophyta</taxon>
        <taxon>Tracheophyta</taxon>
        <taxon>Spermatophyta</taxon>
        <taxon>Magnoliopsida</taxon>
        <taxon>eudicotyledons</taxon>
        <taxon>Gunneridae</taxon>
        <taxon>Pentapetalae</taxon>
        <taxon>asterids</taxon>
        <taxon>campanulids</taxon>
        <taxon>Apiales</taxon>
        <taxon>Apiaceae</taxon>
        <taxon>Apioideae</taxon>
        <taxon>apioid superclade</taxon>
        <taxon>Apieae</taxon>
        <taxon>Apium</taxon>
    </lineage>
</organism>
<dbReference type="Pfam" id="PF03662">
    <property type="entry name" value="Glyco_hydro_79n"/>
    <property type="match status" value="1"/>
</dbReference>
<evidence type="ECO:0000256" key="6">
    <source>
        <dbReference type="ARBA" id="ARBA00023136"/>
    </source>
</evidence>
<keyword evidence="8" id="KW-0458">Lysosome</keyword>
<dbReference type="SUPFAM" id="SSF51445">
    <property type="entry name" value="(Trans)glycosidases"/>
    <property type="match status" value="1"/>
</dbReference>
<evidence type="ECO:0000256" key="7">
    <source>
        <dbReference type="ARBA" id="ARBA00023180"/>
    </source>
</evidence>
<dbReference type="FunFam" id="3.20.20.80:FF:000023">
    <property type="entry name" value="heparanase-like protein 3"/>
    <property type="match status" value="1"/>
</dbReference>
<name>A0A6L5B8U7_APIGR</name>
<evidence type="ECO:0000313" key="13">
    <source>
        <dbReference type="Proteomes" id="UP000593563"/>
    </source>
</evidence>
<dbReference type="GO" id="GO:0005576">
    <property type="term" value="C:extracellular region"/>
    <property type="evidence" value="ECO:0007669"/>
    <property type="project" value="UniProtKB-SubCell"/>
</dbReference>
<dbReference type="PANTHER" id="PTHR14363:SF17">
    <property type="entry name" value="HEPARANASE-LIKE PROTEIN 3"/>
    <property type="match status" value="1"/>
</dbReference>
<dbReference type="GO" id="GO:0009505">
    <property type="term" value="C:plant-type cell wall"/>
    <property type="evidence" value="ECO:0007669"/>
    <property type="project" value="TreeGrafter"/>
</dbReference>
<protein>
    <recommendedName>
        <fullName evidence="14">Heparanase-like protein 3</fullName>
    </recommendedName>
</protein>
<sequence length="493" mass="54736">MGCLGLQMRMFLCVCFIHFVCLVQGESTSEGTVFVDGKNVIGVVDRDYVCATLDWWPPEKCDYGTCSWGKASLLNLDLTNEIFLKAIQAFSPLKIRLGGSLQDKLIYETEDQRQPCIPFLYKASEMFSFTKGCLPLHRWDELNLFFKKSGANIIFGLNALNGRSINTRTGSAVGKWDSTNAESFMRYTVKKNYMIHGWELGNELCGTGVGVRVAAAQYSSDTISFVKLVQDIYKGVDFQPLIISPGGFFDANWFKEYVSKTPKLNVVTHHIYNLGAGVDKHLVEKILDPEVLNGIADTFKQLQSIVKNSGASAWVGESGGAYNSGHDLVSNAFVYSFCALLWHRLMGRKVLSTSFSGTKKLRAYTHCAKQSNGITMLLINLDNSTTVLITPAFDNTSSKQGKRGFYYRRSKLMQVSPEDQSSTQTREEYHLTAKDGNLHSQTMLLNGNALTLTSSGDIPIFIPVHVHSSEPIEVAPYSIVFVHLPDVVLPACK</sequence>
<evidence type="ECO:0000256" key="10">
    <source>
        <dbReference type="ARBA" id="ARBA00055929"/>
    </source>
</evidence>
<dbReference type="InterPro" id="IPR017853">
    <property type="entry name" value="GH"/>
</dbReference>
<evidence type="ECO:0000256" key="9">
    <source>
        <dbReference type="ARBA" id="ARBA00023765"/>
    </source>
</evidence>
<keyword evidence="6" id="KW-0472">Membrane</keyword>
<evidence type="ECO:0000256" key="3">
    <source>
        <dbReference type="ARBA" id="ARBA00022525"/>
    </source>
</evidence>
<evidence type="ECO:0000313" key="12">
    <source>
        <dbReference type="EMBL" id="KAF1001845.1"/>
    </source>
</evidence>
<evidence type="ECO:0000256" key="8">
    <source>
        <dbReference type="ARBA" id="ARBA00023228"/>
    </source>
</evidence>
<dbReference type="Gene3D" id="3.20.20.80">
    <property type="entry name" value="Glycosidases"/>
    <property type="match status" value="1"/>
</dbReference>
<evidence type="ECO:0000256" key="5">
    <source>
        <dbReference type="ARBA" id="ARBA00022801"/>
    </source>
</evidence>
<gene>
    <name evidence="12" type="ORF">AG4045_000122</name>
</gene>
<proteinExistence type="inferred from homology"/>
<feature type="chain" id="PRO_5027082363" description="Heparanase-like protein 3" evidence="11">
    <location>
        <begin position="26"/>
        <end position="493"/>
    </location>
</feature>
<evidence type="ECO:0000256" key="1">
    <source>
        <dbReference type="ARBA" id="ARBA00004613"/>
    </source>
</evidence>
<feature type="signal peptide" evidence="11">
    <location>
        <begin position="1"/>
        <end position="25"/>
    </location>
</feature>
<dbReference type="GO" id="GO:0004566">
    <property type="term" value="F:beta-glucuronidase activity"/>
    <property type="evidence" value="ECO:0007669"/>
    <property type="project" value="TreeGrafter"/>
</dbReference>
<accession>A0A6L5B8U7</accession>
<dbReference type="PANTHER" id="PTHR14363">
    <property type="entry name" value="HEPARANASE-RELATED"/>
    <property type="match status" value="1"/>
</dbReference>
<dbReference type="AlphaFoldDB" id="A0A6L5B8U7"/>
<evidence type="ECO:0000256" key="4">
    <source>
        <dbReference type="ARBA" id="ARBA00022729"/>
    </source>
</evidence>
<comment type="caution">
    <text evidence="12">The sequence shown here is derived from an EMBL/GenBank/DDBJ whole genome shotgun (WGS) entry which is preliminary data.</text>
</comment>
<keyword evidence="3" id="KW-0964">Secreted</keyword>
<comment type="similarity">
    <text evidence="2">Belongs to the glycosyl hydrolase 79 family.</text>
</comment>
<comment type="subcellular location">
    <subcellularLocation>
        <location evidence="9">Lysosome membrane</location>
        <topology evidence="9">Peripheral membrane protein</topology>
    </subcellularLocation>
    <subcellularLocation>
        <location evidence="1">Secreted</location>
    </subcellularLocation>
</comment>
<dbReference type="Proteomes" id="UP000593563">
    <property type="component" value="Unassembled WGS sequence"/>
</dbReference>
<evidence type="ECO:0000256" key="11">
    <source>
        <dbReference type="SAM" id="SignalP"/>
    </source>
</evidence>
<reference evidence="12" key="1">
    <citation type="submission" date="2020-01" db="EMBL/GenBank/DDBJ databases">
        <title>The Celery Genome Sequence Reveals Sequential Paleo-tetraploidization, Resistance Gene Elimination, Karyotype Evolution, and Functional Innovation in Apiales.</title>
        <authorList>
            <person name="Song X."/>
        </authorList>
    </citation>
    <scope>NUCLEOTIDE SEQUENCE</scope>
    <source>
        <tissue evidence="12">Leaf</tissue>
    </source>
</reference>
<keyword evidence="7" id="KW-0325">Glycoprotein</keyword>
<keyword evidence="13" id="KW-1185">Reference proteome</keyword>
<dbReference type="GO" id="GO:0005765">
    <property type="term" value="C:lysosomal membrane"/>
    <property type="evidence" value="ECO:0007669"/>
    <property type="project" value="UniProtKB-SubCell"/>
</dbReference>
<keyword evidence="4 11" id="KW-0732">Signal</keyword>